<evidence type="ECO:0000256" key="1">
    <source>
        <dbReference type="SAM" id="Phobius"/>
    </source>
</evidence>
<keyword evidence="1" id="KW-0812">Transmembrane</keyword>
<dbReference type="EMBL" id="JAKZHW010000001">
    <property type="protein sequence ID" value="MCH8615071.1"/>
    <property type="molecule type" value="Genomic_DNA"/>
</dbReference>
<organism evidence="2 3">
    <name type="scientific">Sphingomonas telluris</name>
    <dbReference type="NCBI Taxonomy" id="2907998"/>
    <lineage>
        <taxon>Bacteria</taxon>
        <taxon>Pseudomonadati</taxon>
        <taxon>Pseudomonadota</taxon>
        <taxon>Alphaproteobacteria</taxon>
        <taxon>Sphingomonadales</taxon>
        <taxon>Sphingomonadaceae</taxon>
        <taxon>Sphingomonas</taxon>
    </lineage>
</organism>
<reference evidence="2 3" key="1">
    <citation type="submission" date="2022-03" db="EMBL/GenBank/DDBJ databases">
        <authorList>
            <person name="Jo J.-H."/>
            <person name="Im W.-T."/>
        </authorList>
    </citation>
    <scope>NUCLEOTIDE SEQUENCE [LARGE SCALE GENOMIC DNA]</scope>
    <source>
        <strain evidence="2 3">SM33</strain>
    </source>
</reference>
<evidence type="ECO:0000313" key="2">
    <source>
        <dbReference type="EMBL" id="MCH8615071.1"/>
    </source>
</evidence>
<comment type="caution">
    <text evidence="2">The sequence shown here is derived from an EMBL/GenBank/DDBJ whole genome shotgun (WGS) entry which is preliminary data.</text>
</comment>
<gene>
    <name evidence="2" type="ORF">LZ016_02975</name>
</gene>
<sequence>MTSSKPFTLIAAVIFALIAVIHVIRLVTHFQVIVGSHVLPGWISLLGVAIPAVLAWGLFREARR</sequence>
<dbReference type="RefSeq" id="WP_241445755.1">
    <property type="nucleotide sequence ID" value="NZ_JAKZHW010000001.1"/>
</dbReference>
<proteinExistence type="predicted"/>
<keyword evidence="1" id="KW-0472">Membrane</keyword>
<name>A0ABS9VJB2_9SPHN</name>
<keyword evidence="1" id="KW-1133">Transmembrane helix</keyword>
<keyword evidence="3" id="KW-1185">Reference proteome</keyword>
<dbReference type="Proteomes" id="UP001203058">
    <property type="component" value="Unassembled WGS sequence"/>
</dbReference>
<accession>A0ABS9VJB2</accession>
<evidence type="ECO:0000313" key="3">
    <source>
        <dbReference type="Proteomes" id="UP001203058"/>
    </source>
</evidence>
<feature type="transmembrane region" description="Helical" evidence="1">
    <location>
        <begin position="7"/>
        <end position="27"/>
    </location>
</feature>
<feature type="transmembrane region" description="Helical" evidence="1">
    <location>
        <begin position="39"/>
        <end position="59"/>
    </location>
</feature>
<protein>
    <submittedName>
        <fullName evidence="2">Uncharacterized protein</fullName>
    </submittedName>
</protein>